<dbReference type="InterPro" id="IPR036412">
    <property type="entry name" value="HAD-like_sf"/>
</dbReference>
<dbReference type="GO" id="GO:0005744">
    <property type="term" value="C:TIM23 mitochondrial import inner membrane translocase complex"/>
    <property type="evidence" value="ECO:0007669"/>
    <property type="project" value="UniProtKB-UniRule"/>
</dbReference>
<evidence type="ECO:0000259" key="2">
    <source>
        <dbReference type="PROSITE" id="PS50969"/>
    </source>
</evidence>
<comment type="caution">
    <text evidence="3">The sequence shown here is derived from an EMBL/GenBank/DDBJ whole genome shotgun (WGS) entry which is preliminary data.</text>
</comment>
<reference evidence="3" key="1">
    <citation type="submission" date="2020-01" db="EMBL/GenBank/DDBJ databases">
        <title>Genome sequence of Kobresia littledalei, the first chromosome-level genome in the family Cyperaceae.</title>
        <authorList>
            <person name="Qu G."/>
        </authorList>
    </citation>
    <scope>NUCLEOTIDE SEQUENCE</scope>
    <source>
        <strain evidence="3">C.B.Clarke</strain>
        <tissue evidence="3">Leaf</tissue>
    </source>
</reference>
<dbReference type="GO" id="GO:0015031">
    <property type="term" value="P:protein transport"/>
    <property type="evidence" value="ECO:0007669"/>
    <property type="project" value="UniProtKB-KW"/>
</dbReference>
<proteinExistence type="inferred from homology"/>
<dbReference type="PROSITE" id="PS50969">
    <property type="entry name" value="FCP1"/>
    <property type="match status" value="1"/>
</dbReference>
<dbReference type="InterPro" id="IPR050365">
    <property type="entry name" value="TIM50"/>
</dbReference>
<comment type="subunit">
    <text evidence="1">Component of the TIM23 complex.</text>
</comment>
<dbReference type="SUPFAM" id="SSF56784">
    <property type="entry name" value="HAD-like"/>
    <property type="match status" value="1"/>
</dbReference>
<keyword evidence="4" id="KW-1185">Reference proteome</keyword>
<name>A0A833R423_9POAL</name>
<protein>
    <recommendedName>
        <fullName evidence="1">Mitochondrial import inner membrane translocase subunit TIM50</fullName>
    </recommendedName>
</protein>
<accession>A0A833R423</accession>
<dbReference type="InterPro" id="IPR004274">
    <property type="entry name" value="FCP1_dom"/>
</dbReference>
<comment type="similarity">
    <text evidence="1">Belongs to the TIM50 family.</text>
</comment>
<dbReference type="SMART" id="SM00577">
    <property type="entry name" value="CPDc"/>
    <property type="match status" value="1"/>
</dbReference>
<dbReference type="Proteomes" id="UP000623129">
    <property type="component" value="Unassembled WGS sequence"/>
</dbReference>
<keyword evidence="1" id="KW-0809">Transit peptide</keyword>
<comment type="subcellular location">
    <subcellularLocation>
        <location evidence="1">Mitochondrion inner membrane</location>
        <topology evidence="1">Single-pass membrane protein</topology>
    </subcellularLocation>
</comment>
<keyword evidence="1" id="KW-0496">Mitochondrion</keyword>
<dbReference type="InterPro" id="IPR023214">
    <property type="entry name" value="HAD_sf"/>
</dbReference>
<comment type="function">
    <text evidence="1">Essential component of the TIM23 complex, a complex that mediates the translocation of transit peptide-containing proteins across the mitochondrial inner membrane.</text>
</comment>
<dbReference type="AlphaFoldDB" id="A0A833R423"/>
<evidence type="ECO:0000313" key="3">
    <source>
        <dbReference type="EMBL" id="KAF3332881.1"/>
    </source>
</evidence>
<dbReference type="OrthoDB" id="1711508at2759"/>
<keyword evidence="1" id="KW-0813">Transport</keyword>
<evidence type="ECO:0000313" key="4">
    <source>
        <dbReference type="Proteomes" id="UP000623129"/>
    </source>
</evidence>
<feature type="domain" description="FCP1 homology" evidence="2">
    <location>
        <begin position="179"/>
        <end position="360"/>
    </location>
</feature>
<evidence type="ECO:0000256" key="1">
    <source>
        <dbReference type="RuleBase" id="RU365079"/>
    </source>
</evidence>
<organism evidence="3 4">
    <name type="scientific">Carex littledalei</name>
    <dbReference type="NCBI Taxonomy" id="544730"/>
    <lineage>
        <taxon>Eukaryota</taxon>
        <taxon>Viridiplantae</taxon>
        <taxon>Streptophyta</taxon>
        <taxon>Embryophyta</taxon>
        <taxon>Tracheophyta</taxon>
        <taxon>Spermatophyta</taxon>
        <taxon>Magnoliopsida</taxon>
        <taxon>Liliopsida</taxon>
        <taxon>Poales</taxon>
        <taxon>Cyperaceae</taxon>
        <taxon>Cyperoideae</taxon>
        <taxon>Cariceae</taxon>
        <taxon>Carex</taxon>
        <taxon>Carex subgen. Euthyceras</taxon>
    </lineage>
</organism>
<dbReference type="Gene3D" id="3.40.50.1000">
    <property type="entry name" value="HAD superfamily/HAD-like"/>
    <property type="match status" value="1"/>
</dbReference>
<keyword evidence="1" id="KW-0653">Protein transport</keyword>
<sequence>MHRRHFDKTYASCLNYVVILRNHTIMSTDPGQNPTSSNSSKVIYKRRRWDFSTCTTDTKIPVLVPVALLDATAVMRGHQRRVKGKEDGDLSVKFCSGTLGPGLETKNSVRKGTPEVKDNSHLEGEKHVKVSENAAEDCSQEGTTGITNGCVGKGISDDFGEEDGKVEVIPVSHNAPVQGHGRKKLLVLDLNGLLLDIRQTNGNGKKSDFRVNGKPAFKRPFCDDFLRFCFQNFKIGIWSSRKRQYITKVVDIIIGDLKHDILFCWDQSECTETGYRALENIHKQLLFKDLRKIWEKTGPNLPFEKGAYSPTNTLLIDDSPYKALCNPPHTAIFPVPYSFDDAEDNSLGPGGKLRCYLEGLIKADDVQCYVRENPFGQPAISNGHHLWDFYSKILENLDKKNQIKSP</sequence>
<keyword evidence="1" id="KW-0811">Translocation</keyword>
<dbReference type="EMBL" id="SWLB01000011">
    <property type="protein sequence ID" value="KAF3332881.1"/>
    <property type="molecule type" value="Genomic_DNA"/>
</dbReference>
<dbReference type="PANTHER" id="PTHR12210">
    <property type="entry name" value="DULLARD PROTEIN PHOSPHATASE"/>
    <property type="match status" value="1"/>
</dbReference>
<dbReference type="Pfam" id="PF03031">
    <property type="entry name" value="NIF"/>
    <property type="match status" value="1"/>
</dbReference>
<gene>
    <name evidence="3" type="ORF">FCM35_KLT02458</name>
</gene>